<feature type="region of interest" description="Disordered" evidence="1">
    <location>
        <begin position="1"/>
        <end position="43"/>
    </location>
</feature>
<dbReference type="Proteomes" id="UP000064967">
    <property type="component" value="Chromosome"/>
</dbReference>
<keyword evidence="3" id="KW-1185">Reference proteome</keyword>
<proteinExistence type="predicted"/>
<protein>
    <submittedName>
        <fullName evidence="2">Uncharacterized protein</fullName>
    </submittedName>
</protein>
<sequence length="43" mass="4611">MQGPPVPIGRHDDPRSSCRFAAAKKQVPRHSPGSGQGARQEES</sequence>
<accession>A0A0K1Q4E0</accession>
<gene>
    <name evidence="2" type="ORF">AKJ09_06903</name>
</gene>
<evidence type="ECO:0000256" key="1">
    <source>
        <dbReference type="SAM" id="MobiDB-lite"/>
    </source>
</evidence>
<dbReference type="EMBL" id="CP012333">
    <property type="protein sequence ID" value="AKV00240.1"/>
    <property type="molecule type" value="Genomic_DNA"/>
</dbReference>
<reference evidence="2 3" key="1">
    <citation type="submission" date="2015-08" db="EMBL/GenBank/DDBJ databases">
        <authorList>
            <person name="Babu N.S."/>
            <person name="Beckwith C.J."/>
            <person name="Beseler K.G."/>
            <person name="Brison A."/>
            <person name="Carone J.V."/>
            <person name="Caskin T.P."/>
            <person name="Diamond M."/>
            <person name="Durham M.E."/>
            <person name="Foxe J.M."/>
            <person name="Go M."/>
            <person name="Henderson B.A."/>
            <person name="Jones I.B."/>
            <person name="McGettigan J.A."/>
            <person name="Micheletti S.J."/>
            <person name="Nasrallah M.E."/>
            <person name="Ortiz D."/>
            <person name="Piller C.R."/>
            <person name="Privatt S.R."/>
            <person name="Schneider S.L."/>
            <person name="Sharp S."/>
            <person name="Smith T.C."/>
            <person name="Stanton J.D."/>
            <person name="Ullery H.E."/>
            <person name="Wilson R.J."/>
            <person name="Serrano M.G."/>
            <person name="Buck G."/>
            <person name="Lee V."/>
            <person name="Wang Y."/>
            <person name="Carvalho R."/>
            <person name="Voegtly L."/>
            <person name="Shi R."/>
            <person name="Duckworth R."/>
            <person name="Johnson A."/>
            <person name="Loviza R."/>
            <person name="Walstead R."/>
            <person name="Shah Z."/>
            <person name="Kiflezghi M."/>
            <person name="Wade K."/>
            <person name="Ball S.L."/>
            <person name="Bradley K.W."/>
            <person name="Asai D.J."/>
            <person name="Bowman C.A."/>
            <person name="Russell D.A."/>
            <person name="Pope W.H."/>
            <person name="Jacobs-Sera D."/>
            <person name="Hendrix R.W."/>
            <person name="Hatfull G.F."/>
        </authorList>
    </citation>
    <scope>NUCLEOTIDE SEQUENCE [LARGE SCALE GENOMIC DNA]</scope>
    <source>
        <strain evidence="2 3">DSM 27648</strain>
    </source>
</reference>
<evidence type="ECO:0000313" key="2">
    <source>
        <dbReference type="EMBL" id="AKV00240.1"/>
    </source>
</evidence>
<dbReference type="KEGG" id="llu:AKJ09_06903"/>
<dbReference type="AlphaFoldDB" id="A0A0K1Q4E0"/>
<organism evidence="2 3">
    <name type="scientific">Labilithrix luteola</name>
    <dbReference type="NCBI Taxonomy" id="1391654"/>
    <lineage>
        <taxon>Bacteria</taxon>
        <taxon>Pseudomonadati</taxon>
        <taxon>Myxococcota</taxon>
        <taxon>Polyangia</taxon>
        <taxon>Polyangiales</taxon>
        <taxon>Labilitrichaceae</taxon>
        <taxon>Labilithrix</taxon>
    </lineage>
</organism>
<evidence type="ECO:0000313" key="3">
    <source>
        <dbReference type="Proteomes" id="UP000064967"/>
    </source>
</evidence>
<name>A0A0K1Q4E0_9BACT</name>